<dbReference type="InterPro" id="IPR021109">
    <property type="entry name" value="Peptidase_aspartic_dom_sf"/>
</dbReference>
<name>A0ABD0ZH05_CARAN</name>
<evidence type="ECO:0008006" key="3">
    <source>
        <dbReference type="Google" id="ProtNLM"/>
    </source>
</evidence>
<comment type="caution">
    <text evidence="1">The sequence shown here is derived from an EMBL/GenBank/DDBJ whole genome shotgun (WGS) entry which is preliminary data.</text>
</comment>
<gene>
    <name evidence="1" type="ORF">V5N11_027824</name>
</gene>
<evidence type="ECO:0000313" key="1">
    <source>
        <dbReference type="EMBL" id="KAL1193967.1"/>
    </source>
</evidence>
<sequence length="199" mass="22184">MLFDTGASHCFVTSEYAEKANVRSEPGASLGFVEVAGRKLLMIHCRVRDVDVQVAGESMPADWIICSVEMYDVILGMDWLRKFREHLDCHRGRVEFDRGKGRLVYQGVRPTSGSLVISVMQAERMIERGCEAYLATISLPEAVGEAKIGDIRVVREFPNVFQSLQGLPLSRSDPFTTELEPGTAPISRAPYRMARAEMA</sequence>
<reference evidence="1 2" key="1">
    <citation type="submission" date="2024-04" db="EMBL/GenBank/DDBJ databases">
        <title>Genome assembly C_amara_ONT_v2.</title>
        <authorList>
            <person name="Yant L."/>
            <person name="Moore C."/>
            <person name="Slenker M."/>
        </authorList>
    </citation>
    <scope>NUCLEOTIDE SEQUENCE [LARGE SCALE GENOMIC DNA]</scope>
    <source>
        <tissue evidence="1">Leaf</tissue>
    </source>
</reference>
<evidence type="ECO:0000313" key="2">
    <source>
        <dbReference type="Proteomes" id="UP001558713"/>
    </source>
</evidence>
<dbReference type="SUPFAM" id="SSF50630">
    <property type="entry name" value="Acid proteases"/>
    <property type="match status" value="1"/>
</dbReference>
<dbReference type="PANTHER" id="PTHR15503">
    <property type="entry name" value="LDOC1 RELATED"/>
    <property type="match status" value="1"/>
</dbReference>
<dbReference type="Proteomes" id="UP001558713">
    <property type="component" value="Unassembled WGS sequence"/>
</dbReference>
<protein>
    <recommendedName>
        <fullName evidence="3">Gag-pol polyprotein</fullName>
    </recommendedName>
</protein>
<keyword evidence="2" id="KW-1185">Reference proteome</keyword>
<dbReference type="PANTHER" id="PTHR15503:SF45">
    <property type="entry name" value="RNA-DIRECTED DNA POLYMERASE HOMOLOG"/>
    <property type="match status" value="1"/>
</dbReference>
<dbReference type="EMBL" id="JBANAX010000771">
    <property type="protein sequence ID" value="KAL1193967.1"/>
    <property type="molecule type" value="Genomic_DNA"/>
</dbReference>
<proteinExistence type="predicted"/>
<dbReference type="InterPro" id="IPR032567">
    <property type="entry name" value="RTL1-rel"/>
</dbReference>
<organism evidence="1 2">
    <name type="scientific">Cardamine amara subsp. amara</name>
    <dbReference type="NCBI Taxonomy" id="228776"/>
    <lineage>
        <taxon>Eukaryota</taxon>
        <taxon>Viridiplantae</taxon>
        <taxon>Streptophyta</taxon>
        <taxon>Embryophyta</taxon>
        <taxon>Tracheophyta</taxon>
        <taxon>Spermatophyta</taxon>
        <taxon>Magnoliopsida</taxon>
        <taxon>eudicotyledons</taxon>
        <taxon>Gunneridae</taxon>
        <taxon>Pentapetalae</taxon>
        <taxon>rosids</taxon>
        <taxon>malvids</taxon>
        <taxon>Brassicales</taxon>
        <taxon>Brassicaceae</taxon>
        <taxon>Cardamineae</taxon>
        <taxon>Cardamine</taxon>
    </lineage>
</organism>
<accession>A0ABD0ZH05</accession>
<dbReference type="Pfam" id="PF08284">
    <property type="entry name" value="RVP_2"/>
    <property type="match status" value="1"/>
</dbReference>
<dbReference type="AlphaFoldDB" id="A0ABD0ZH05"/>
<dbReference type="Gene3D" id="2.40.70.10">
    <property type="entry name" value="Acid Proteases"/>
    <property type="match status" value="1"/>
</dbReference>
<dbReference type="CDD" id="cd00303">
    <property type="entry name" value="retropepsin_like"/>
    <property type="match status" value="1"/>
</dbReference>